<protein>
    <submittedName>
        <fullName evidence="1">Uncharacterized protein</fullName>
    </submittedName>
</protein>
<dbReference type="Proteomes" id="UP000001054">
    <property type="component" value="Plasmid pNGR234b"/>
</dbReference>
<sequence>MVPIDRRRYTVLDDPNSAIENEVIVTVFDWHGKAPVRATVGWNAHSRKGRDVGSDEGAERDVEAALAQAHRLVERYGFQCIVIVLEHEDLWDPKWGTLIRR</sequence>
<evidence type="ECO:0000313" key="2">
    <source>
        <dbReference type="Proteomes" id="UP000001054"/>
    </source>
</evidence>
<accession>C3KMY3</accession>
<proteinExistence type="predicted"/>
<dbReference type="KEGG" id="rhi:NGR_b00850"/>
<reference evidence="2" key="1">
    <citation type="journal article" date="2004" name="J. Bacteriol.">
        <title>An evolutionary hot spot: the pNGR234b replicon of Rhizobium sp. strain NGR234.</title>
        <authorList>
            <person name="Streit W.R."/>
            <person name="Schmitz R.A."/>
            <person name="Perret X."/>
            <person name="Staehelin C."/>
            <person name="Deakin W.J."/>
            <person name="Raasch C."/>
            <person name="Liesegang H."/>
            <person name="Broughton W.J."/>
        </authorList>
    </citation>
    <scope>NUCLEOTIDE SEQUENCE [LARGE SCALE GENOMIC DNA]</scope>
    <source>
        <strain evidence="2">NBRC 101917 / NGR234</strain>
    </source>
</reference>
<name>C3KMY3_SINFN</name>
<geneLocation type="plasmid" evidence="2">
    <name>sym pNGR234b</name>
</geneLocation>
<dbReference type="AlphaFoldDB" id="C3KMY3"/>
<dbReference type="OrthoDB" id="8420285at2"/>
<evidence type="ECO:0000313" key="1">
    <source>
        <dbReference type="EMBL" id="ACP21556.1"/>
    </source>
</evidence>
<keyword evidence="2" id="KW-1185">Reference proteome</keyword>
<keyword evidence="1" id="KW-0614">Plasmid</keyword>
<dbReference type="EMBL" id="CP000874">
    <property type="protein sequence ID" value="ACP21556.1"/>
    <property type="molecule type" value="Genomic_DNA"/>
</dbReference>
<dbReference type="HOGENOM" id="CLU_2289395_0_0_5"/>
<organism evidence="1 2">
    <name type="scientific">Sinorhizobium fredii (strain NBRC 101917 / NGR234)</name>
    <dbReference type="NCBI Taxonomy" id="394"/>
    <lineage>
        <taxon>Bacteria</taxon>
        <taxon>Pseudomonadati</taxon>
        <taxon>Pseudomonadota</taxon>
        <taxon>Alphaproteobacteria</taxon>
        <taxon>Hyphomicrobiales</taxon>
        <taxon>Rhizobiaceae</taxon>
        <taxon>Sinorhizobium/Ensifer group</taxon>
        <taxon>Sinorhizobium</taxon>
    </lineage>
</organism>
<reference evidence="1 2" key="2">
    <citation type="journal article" date="2009" name="Appl. Environ. Microbiol.">
        <title>Rhizobium sp. strain NGR234 possesses a remarkable number of secretion systems.</title>
        <authorList>
            <person name="Schmeisser C."/>
            <person name="Liesegang H."/>
            <person name="Krysciak D."/>
            <person name="Bakkou N."/>
            <person name="Le Quere A."/>
            <person name="Wollherr A."/>
            <person name="Heinemeyer I."/>
            <person name="Morgenstern B."/>
            <person name="Pommerening-Roeser A."/>
            <person name="Flores M."/>
            <person name="Palacios R."/>
            <person name="Brenner S."/>
            <person name="Gottschalk G."/>
            <person name="Schmitz R.A."/>
            <person name="Broughton W.J."/>
            <person name="Perret X."/>
            <person name="Strittmatter A.W."/>
            <person name="Streit W.R."/>
        </authorList>
    </citation>
    <scope>NUCLEOTIDE SEQUENCE [LARGE SCALE GENOMIC DNA]</scope>
    <source>
        <strain evidence="2">NBRC 101917 / NGR234</strain>
    </source>
</reference>
<gene>
    <name evidence="1" type="ordered locus">NGR_b00850</name>
</gene>